<protein>
    <submittedName>
        <fullName evidence="1">Uncharacterized protein</fullName>
    </submittedName>
</protein>
<comment type="caution">
    <text evidence="1">The sequence shown here is derived from an EMBL/GenBank/DDBJ whole genome shotgun (WGS) entry which is preliminary data.</text>
</comment>
<dbReference type="RefSeq" id="WP_125480266.1">
    <property type="nucleotide sequence ID" value="NZ_RSFW01000014.1"/>
</dbReference>
<evidence type="ECO:0000313" key="1">
    <source>
        <dbReference type="EMBL" id="RSD26607.1"/>
    </source>
</evidence>
<dbReference type="AlphaFoldDB" id="A0A427TQE6"/>
<gene>
    <name evidence="1" type="ORF">EJA10_12035</name>
</gene>
<organism evidence="1 2">
    <name type="scientific">Mesobacillus subterraneus</name>
    <dbReference type="NCBI Taxonomy" id="285983"/>
    <lineage>
        <taxon>Bacteria</taxon>
        <taxon>Bacillati</taxon>
        <taxon>Bacillota</taxon>
        <taxon>Bacilli</taxon>
        <taxon>Bacillales</taxon>
        <taxon>Bacillaceae</taxon>
        <taxon>Mesobacillus</taxon>
    </lineage>
</organism>
<name>A0A427TQE6_9BACI</name>
<proteinExistence type="predicted"/>
<sequence length="116" mass="13414">MFLDAYVNQKIQVKLRNFPDNMVGDITGIYQPDEWYLVKLVHTENMGIWVENPCYKRTPIQKEDGTAIPAESQVEETCTTHMFLRWDYIASVITFPDADPMADKKAKLIGFQPDLD</sequence>
<dbReference type="OrthoDB" id="2898708at2"/>
<dbReference type="EMBL" id="RSFW01000014">
    <property type="protein sequence ID" value="RSD26607.1"/>
    <property type="molecule type" value="Genomic_DNA"/>
</dbReference>
<evidence type="ECO:0000313" key="2">
    <source>
        <dbReference type="Proteomes" id="UP000279911"/>
    </source>
</evidence>
<reference evidence="2" key="1">
    <citation type="submission" date="2018-12" db="EMBL/GenBank/DDBJ databases">
        <title>Bacillus chawlae sp. nov., Bacillus glennii sp. nov., and Bacillus saganii sp. nov. Isolated from the Vehicle Assembly Building at Kennedy Space Center where the Viking Spacecraft were Assembled.</title>
        <authorList>
            <person name="Seuylemezian A."/>
            <person name="Vaishampayan P."/>
        </authorList>
    </citation>
    <scope>NUCLEOTIDE SEQUENCE [LARGE SCALE GENOMIC DNA]</scope>
    <source>
        <strain evidence="2">DSM 13966</strain>
    </source>
</reference>
<accession>A0A427TQE6</accession>
<dbReference type="Proteomes" id="UP000279911">
    <property type="component" value="Unassembled WGS sequence"/>
</dbReference>